<evidence type="ECO:0000313" key="2">
    <source>
        <dbReference type="EMBL" id="EJD35286.1"/>
    </source>
</evidence>
<evidence type="ECO:0000256" key="1">
    <source>
        <dbReference type="SAM" id="MobiDB-lite"/>
    </source>
</evidence>
<evidence type="ECO:0000313" key="3">
    <source>
        <dbReference type="Proteomes" id="UP000006514"/>
    </source>
</evidence>
<dbReference type="InParanoid" id="J0CX59"/>
<dbReference type="KEGG" id="adl:AURDEDRAFT_175662"/>
<dbReference type="AlphaFoldDB" id="J0CX59"/>
<feature type="compositionally biased region" description="Acidic residues" evidence="1">
    <location>
        <begin position="489"/>
        <end position="498"/>
    </location>
</feature>
<dbReference type="Proteomes" id="UP000006514">
    <property type="component" value="Unassembled WGS sequence"/>
</dbReference>
<feature type="region of interest" description="Disordered" evidence="1">
    <location>
        <begin position="694"/>
        <end position="741"/>
    </location>
</feature>
<feature type="region of interest" description="Disordered" evidence="1">
    <location>
        <begin position="478"/>
        <end position="511"/>
    </location>
</feature>
<feature type="region of interest" description="Disordered" evidence="1">
    <location>
        <begin position="544"/>
        <end position="587"/>
    </location>
</feature>
<organism evidence="2 3">
    <name type="scientific">Auricularia subglabra (strain TFB-10046 / SS5)</name>
    <name type="common">White-rot fungus</name>
    <name type="synonym">Auricularia delicata (strain TFB10046)</name>
    <dbReference type="NCBI Taxonomy" id="717982"/>
    <lineage>
        <taxon>Eukaryota</taxon>
        <taxon>Fungi</taxon>
        <taxon>Dikarya</taxon>
        <taxon>Basidiomycota</taxon>
        <taxon>Agaricomycotina</taxon>
        <taxon>Agaricomycetes</taxon>
        <taxon>Auriculariales</taxon>
        <taxon>Auriculariaceae</taxon>
        <taxon>Auricularia</taxon>
    </lineage>
</organism>
<feature type="compositionally biased region" description="Low complexity" evidence="1">
    <location>
        <begin position="552"/>
        <end position="561"/>
    </location>
</feature>
<feature type="compositionally biased region" description="Polar residues" evidence="1">
    <location>
        <begin position="730"/>
        <end position="741"/>
    </location>
</feature>
<keyword evidence="3" id="KW-1185">Reference proteome</keyword>
<protein>
    <submittedName>
        <fullName evidence="2">Uncharacterized protein</fullName>
    </submittedName>
</protein>
<sequence length="741" mass="82375">MPLQSKPVECQAERLDGRICRRRSLWYQITRTSNGLTIVVAMCDEHGIIAVYVAVDGAIFFKWATDAFQRAILGLGGRKRALCIADRCTRCDAHINVGCTNHMCKSCCTHGDYDCKLSGHRVDHARPMNPVRRLKDYLWHAPPGQQDEQEDEQHQDCAGDPQAVIKKVAGGDQPLYIILDSDDEDADGELFVIAPPPPPPPVPAIAGPSRLEAGPLLSLPAPEPEPKMKVRIMCDHVWEGNPARDSGIKTYKATVLIPASRADEGLFLLSDLTPAAMTELQLTQEMLPRLLVWDKDQMAYLLAFPTERDNPEDGSFAAEVRYNAKHRMNFRLLARQDEIGLHTELLAGERFKDVNIDWHTLKLVLILVEVIHYSEGYCKGRSRTLTADCKARRRRFDVKQCTASLSDLGVEALIALELLNADLRFVDDGTYRPDGITFETPLETVPYRSAYDNHELKLTIRVHGSKIAPPKRLRLDLLDDDRVSKGNGGEEEEEEEEEGRTRKRRKTMHHRARMAMTLRRTALTTRRVAVLGLVPPPPRPAFLCLSHDPLPRRTGPRAASPRSPPRCPRPPRQHGGRRHRPRAARYARPRPARRVVVLSLAPHRAALFCLPRDPPRRGLRSRAARYARPRPARRAILGPHAAPRRPPLPIARPDALGLAPHGTRGLAPPVVVDRPDSTAGAIIGLVPHGTLGLAPPAVSSTEPRAAPRRPPLPTARPALSPPIARCTAPLSPSTVHTVRPR</sequence>
<proteinExistence type="predicted"/>
<dbReference type="EMBL" id="JH687896">
    <property type="protein sequence ID" value="EJD35286.1"/>
    <property type="molecule type" value="Genomic_DNA"/>
</dbReference>
<gene>
    <name evidence="2" type="ORF">AURDEDRAFT_175662</name>
</gene>
<feature type="compositionally biased region" description="Basic residues" evidence="1">
    <location>
        <begin position="501"/>
        <end position="511"/>
    </location>
</feature>
<name>J0CX59_AURST</name>
<accession>J0CX59</accession>
<feature type="compositionally biased region" description="Basic residues" evidence="1">
    <location>
        <begin position="569"/>
        <end position="587"/>
    </location>
</feature>
<reference evidence="3" key="1">
    <citation type="journal article" date="2012" name="Science">
        <title>The Paleozoic origin of enzymatic lignin decomposition reconstructed from 31 fungal genomes.</title>
        <authorList>
            <person name="Floudas D."/>
            <person name="Binder M."/>
            <person name="Riley R."/>
            <person name="Barry K."/>
            <person name="Blanchette R.A."/>
            <person name="Henrissat B."/>
            <person name="Martinez A.T."/>
            <person name="Otillar R."/>
            <person name="Spatafora J.W."/>
            <person name="Yadav J.S."/>
            <person name="Aerts A."/>
            <person name="Benoit I."/>
            <person name="Boyd A."/>
            <person name="Carlson A."/>
            <person name="Copeland A."/>
            <person name="Coutinho P.M."/>
            <person name="de Vries R.P."/>
            <person name="Ferreira P."/>
            <person name="Findley K."/>
            <person name="Foster B."/>
            <person name="Gaskell J."/>
            <person name="Glotzer D."/>
            <person name="Gorecki P."/>
            <person name="Heitman J."/>
            <person name="Hesse C."/>
            <person name="Hori C."/>
            <person name="Igarashi K."/>
            <person name="Jurgens J.A."/>
            <person name="Kallen N."/>
            <person name="Kersten P."/>
            <person name="Kohler A."/>
            <person name="Kuees U."/>
            <person name="Kumar T.K.A."/>
            <person name="Kuo A."/>
            <person name="LaButti K."/>
            <person name="Larrondo L.F."/>
            <person name="Lindquist E."/>
            <person name="Ling A."/>
            <person name="Lombard V."/>
            <person name="Lucas S."/>
            <person name="Lundell T."/>
            <person name="Martin R."/>
            <person name="McLaughlin D.J."/>
            <person name="Morgenstern I."/>
            <person name="Morin E."/>
            <person name="Murat C."/>
            <person name="Nagy L.G."/>
            <person name="Nolan M."/>
            <person name="Ohm R.A."/>
            <person name="Patyshakuliyeva A."/>
            <person name="Rokas A."/>
            <person name="Ruiz-Duenas F.J."/>
            <person name="Sabat G."/>
            <person name="Salamov A."/>
            <person name="Samejima M."/>
            <person name="Schmutz J."/>
            <person name="Slot J.C."/>
            <person name="St John F."/>
            <person name="Stenlid J."/>
            <person name="Sun H."/>
            <person name="Sun S."/>
            <person name="Syed K."/>
            <person name="Tsang A."/>
            <person name="Wiebenga A."/>
            <person name="Young D."/>
            <person name="Pisabarro A."/>
            <person name="Eastwood D.C."/>
            <person name="Martin F."/>
            <person name="Cullen D."/>
            <person name="Grigoriev I.V."/>
            <person name="Hibbett D.S."/>
        </authorList>
    </citation>
    <scope>NUCLEOTIDE SEQUENCE [LARGE SCALE GENOMIC DNA]</scope>
    <source>
        <strain evidence="3">TFB10046</strain>
    </source>
</reference>